<dbReference type="OrthoDB" id="265362at2"/>
<gene>
    <name evidence="4" type="ORF">Poly59_45670</name>
</gene>
<dbReference type="EMBL" id="SJPX01000005">
    <property type="protein sequence ID" value="TWU47726.1"/>
    <property type="molecule type" value="Genomic_DNA"/>
</dbReference>
<name>A0A5C6EJ97_9BACT</name>
<dbReference type="Gene3D" id="1.25.40.10">
    <property type="entry name" value="Tetratricopeptide repeat domain"/>
    <property type="match status" value="1"/>
</dbReference>
<dbReference type="AlphaFoldDB" id="A0A5C6EJ97"/>
<dbReference type="InterPro" id="IPR011990">
    <property type="entry name" value="TPR-like_helical_dom_sf"/>
</dbReference>
<proteinExistence type="predicted"/>
<accession>A0A5C6EJ97</accession>
<evidence type="ECO:0000256" key="2">
    <source>
        <dbReference type="SAM" id="MobiDB-lite"/>
    </source>
</evidence>
<protein>
    <submittedName>
        <fullName evidence="4">Uncharacterized protein</fullName>
    </submittedName>
</protein>
<sequence>MNDRRHELQQNDLAIYLDRINKVIEPHSKVIAVVIGGLIVAGLAWMLYNGEQTSKRSYSTFELIEAMNSNDTEILAGVSEKFPGTLASEWAKLYQANQFLTEGVDALFADRDNAVTLLGDAKKAYENALVGATDPLLISRGHFGLARAHESLGELDEAIAQYKETIAVGESDEMTEKAEERIAALGKPGTKSFLAWFADQDFSPSDPSLPPSLPGSASLPDLPDLDLPDLNLPGGENSTVMESDEGLELPADDGAETGVKEEASETADEAKGEEVKEDSKAETASAE</sequence>
<evidence type="ECO:0000256" key="3">
    <source>
        <dbReference type="SAM" id="Phobius"/>
    </source>
</evidence>
<feature type="compositionally biased region" description="Basic and acidic residues" evidence="2">
    <location>
        <begin position="258"/>
        <end position="281"/>
    </location>
</feature>
<evidence type="ECO:0000313" key="5">
    <source>
        <dbReference type="Proteomes" id="UP000317977"/>
    </source>
</evidence>
<comment type="caution">
    <text evidence="4">The sequence shown here is derived from an EMBL/GenBank/DDBJ whole genome shotgun (WGS) entry which is preliminary data.</text>
</comment>
<dbReference type="PROSITE" id="PS50005">
    <property type="entry name" value="TPR"/>
    <property type="match status" value="1"/>
</dbReference>
<keyword evidence="3" id="KW-0812">Transmembrane</keyword>
<keyword evidence="3" id="KW-0472">Membrane</keyword>
<keyword evidence="1" id="KW-0802">TPR repeat</keyword>
<dbReference type="RefSeq" id="WP_146536197.1">
    <property type="nucleotide sequence ID" value="NZ_SJPX01000005.1"/>
</dbReference>
<reference evidence="4 5" key="1">
    <citation type="submission" date="2019-02" db="EMBL/GenBank/DDBJ databases">
        <title>Deep-cultivation of Planctomycetes and their phenomic and genomic characterization uncovers novel biology.</title>
        <authorList>
            <person name="Wiegand S."/>
            <person name="Jogler M."/>
            <person name="Boedeker C."/>
            <person name="Pinto D."/>
            <person name="Vollmers J."/>
            <person name="Rivas-Marin E."/>
            <person name="Kohn T."/>
            <person name="Peeters S.H."/>
            <person name="Heuer A."/>
            <person name="Rast P."/>
            <person name="Oberbeckmann S."/>
            <person name="Bunk B."/>
            <person name="Jeske O."/>
            <person name="Meyerdierks A."/>
            <person name="Storesund J.E."/>
            <person name="Kallscheuer N."/>
            <person name="Luecker S."/>
            <person name="Lage O.M."/>
            <person name="Pohl T."/>
            <person name="Merkel B.J."/>
            <person name="Hornburger P."/>
            <person name="Mueller R.-W."/>
            <person name="Bruemmer F."/>
            <person name="Labrenz M."/>
            <person name="Spormann A.M."/>
            <person name="Op Den Camp H."/>
            <person name="Overmann J."/>
            <person name="Amann R."/>
            <person name="Jetten M.S.M."/>
            <person name="Mascher T."/>
            <person name="Medema M.H."/>
            <person name="Devos D.P."/>
            <person name="Kaster A.-K."/>
            <person name="Ovreas L."/>
            <person name="Rohde M."/>
            <person name="Galperin M.Y."/>
            <person name="Jogler C."/>
        </authorList>
    </citation>
    <scope>NUCLEOTIDE SEQUENCE [LARGE SCALE GENOMIC DNA]</scope>
    <source>
        <strain evidence="4 5">Poly59</strain>
    </source>
</reference>
<feature type="transmembrane region" description="Helical" evidence="3">
    <location>
        <begin position="30"/>
        <end position="48"/>
    </location>
</feature>
<evidence type="ECO:0000313" key="4">
    <source>
        <dbReference type="EMBL" id="TWU47726.1"/>
    </source>
</evidence>
<feature type="repeat" description="TPR" evidence="1">
    <location>
        <begin position="139"/>
        <end position="172"/>
    </location>
</feature>
<feature type="region of interest" description="Disordered" evidence="2">
    <location>
        <begin position="203"/>
        <end position="287"/>
    </location>
</feature>
<feature type="compositionally biased region" description="Acidic residues" evidence="2">
    <location>
        <begin position="242"/>
        <end position="255"/>
    </location>
</feature>
<dbReference type="InterPro" id="IPR019734">
    <property type="entry name" value="TPR_rpt"/>
</dbReference>
<evidence type="ECO:0000256" key="1">
    <source>
        <dbReference type="PROSITE-ProRule" id="PRU00339"/>
    </source>
</evidence>
<dbReference type="SUPFAM" id="SSF48452">
    <property type="entry name" value="TPR-like"/>
    <property type="match status" value="1"/>
</dbReference>
<organism evidence="4 5">
    <name type="scientific">Rubripirellula reticaptiva</name>
    <dbReference type="NCBI Taxonomy" id="2528013"/>
    <lineage>
        <taxon>Bacteria</taxon>
        <taxon>Pseudomonadati</taxon>
        <taxon>Planctomycetota</taxon>
        <taxon>Planctomycetia</taxon>
        <taxon>Pirellulales</taxon>
        <taxon>Pirellulaceae</taxon>
        <taxon>Rubripirellula</taxon>
    </lineage>
</organism>
<dbReference type="Proteomes" id="UP000317977">
    <property type="component" value="Unassembled WGS sequence"/>
</dbReference>
<keyword evidence="5" id="KW-1185">Reference proteome</keyword>
<keyword evidence="3" id="KW-1133">Transmembrane helix</keyword>